<keyword evidence="3" id="KW-0862">Zinc</keyword>
<feature type="compositionally biased region" description="Polar residues" evidence="4">
    <location>
        <begin position="215"/>
        <end position="226"/>
    </location>
</feature>
<feature type="compositionally biased region" description="Low complexity" evidence="4">
    <location>
        <begin position="369"/>
        <end position="384"/>
    </location>
</feature>
<feature type="compositionally biased region" description="Polar residues" evidence="4">
    <location>
        <begin position="251"/>
        <end position="261"/>
    </location>
</feature>
<feature type="region of interest" description="Disordered" evidence="4">
    <location>
        <begin position="46"/>
        <end position="109"/>
    </location>
</feature>
<feature type="compositionally biased region" description="Polar residues" evidence="4">
    <location>
        <begin position="502"/>
        <end position="512"/>
    </location>
</feature>
<dbReference type="EMBL" id="ML210177">
    <property type="protein sequence ID" value="TFK26241.1"/>
    <property type="molecule type" value="Genomic_DNA"/>
</dbReference>
<sequence length="948" mass="100410">MSVVRRNDGRAQTRKAQSSPYSRPQNSGWSFKKLLEPIRRRVFGDWSSSEDVGRGLQIRRSSSPEDDIVADEPSYIDASQPGSFVAGPPRSPSKTVSPKRPRPIEGSTSHATLENVIEFLGSTVNSSLKRDEAQALVNLIQKGIPGEKTVSSALIQTAGRPLGAIEVEGIVSILRKQMPYERSEPFRFQSATPSRGNTPFSPPPPAQGSSSSTPKKTLSRNPNGSYRWQGIGSAKQTPRRNRYGSPAFGASRSTLENSNLRDNAAIGESSKADGKRRKVDTDHSSFSVSVATTVRNSPAQSSPQALPFPVSSSSAPRTTTNGVSPPKIFIPPVPKTPSRLRTPTLMKPTTPSHPSPLRQAWTGASPNASQEDLSQSDQSLTDVLPPKPTKAANFMSELIKEATPAKKPDLSNPYQTASPVAKVGPPRRSTRRTRATGRPSAPEGQPTDSKDDKKAKELEDKLKDYPAEAIIEATLPKGSKRSRPPAHLQKSTSSESHRSPSPDTGSHNSSDNYIVEEVDDEDRSAKKRKGRNGTASPAQSLPDVVVEEVQTPKADPGATTSISGNGSGPSTSTSNGLNSRSSFSGLKATTAPFRPSKLRESYKPEGTSTPASPSSQPDKPFAISDMDLDAPPPPTFQPSFPSFPSAFSKSSALANGATETASKPVEAKETRVPVDPKAQVLAMDVSDLPVFSFASTATAFGRTQDSVAREEARSKPASSLPTFDFSREALEAGPSKLPTPPKPATAGFNWSGAGIKAPDSSGSNWNCGTCMLSNPDSVADKCTVCDSPRPSAAAKEAPKPAFNWGAAGMMKSMGSTWSCPTCMVQNPESVADKCTACEEPRPGATKPAVAPVKAFDWGAAGVKPPTAASGWTCSTCMVQNPDSAKERCTACEEPRPGAAKLPVAPPKAFDWGAAGLKQPSASGWNCSICMLSNPASTTDKCNFCDSPR</sequence>
<feature type="compositionally biased region" description="Polar residues" evidence="4">
    <location>
        <begin position="284"/>
        <end position="323"/>
    </location>
</feature>
<dbReference type="STRING" id="230819.A0A5C3LCW1"/>
<evidence type="ECO:0000256" key="3">
    <source>
        <dbReference type="ARBA" id="ARBA00022833"/>
    </source>
</evidence>
<feature type="compositionally biased region" description="Polar residues" evidence="4">
    <location>
        <begin position="189"/>
        <end position="198"/>
    </location>
</feature>
<keyword evidence="2" id="KW-0863">Zinc-finger</keyword>
<dbReference type="Gene3D" id="4.10.1060.10">
    <property type="entry name" value="Zinc finger, RanBP2-type"/>
    <property type="match status" value="4"/>
</dbReference>
<dbReference type="GO" id="GO:0008270">
    <property type="term" value="F:zinc ion binding"/>
    <property type="evidence" value="ECO:0007669"/>
    <property type="project" value="UniProtKB-KW"/>
</dbReference>
<dbReference type="Pfam" id="PF00641">
    <property type="entry name" value="Zn_ribbon_RanBP"/>
    <property type="match status" value="1"/>
</dbReference>
<protein>
    <recommendedName>
        <fullName evidence="5">RanBP2-type domain-containing protein</fullName>
    </recommendedName>
</protein>
<evidence type="ECO:0000256" key="2">
    <source>
        <dbReference type="ARBA" id="ARBA00022771"/>
    </source>
</evidence>
<dbReference type="AlphaFoldDB" id="A0A5C3LCW1"/>
<dbReference type="OrthoDB" id="79830at2759"/>
<dbReference type="SMART" id="SM00547">
    <property type="entry name" value="ZnF_RBZ"/>
    <property type="match status" value="4"/>
</dbReference>
<feature type="domain" description="RanBP2-type" evidence="5">
    <location>
        <begin position="815"/>
        <end position="840"/>
    </location>
</feature>
<feature type="compositionally biased region" description="Polar residues" evidence="4">
    <location>
        <begin position="606"/>
        <end position="617"/>
    </location>
</feature>
<feature type="region of interest" description="Disordered" evidence="4">
    <location>
        <begin position="1"/>
        <end position="29"/>
    </location>
</feature>
<proteinExistence type="predicted"/>
<evidence type="ECO:0000313" key="6">
    <source>
        <dbReference type="EMBL" id="TFK26241.1"/>
    </source>
</evidence>
<feature type="region of interest" description="Disordered" evidence="4">
    <location>
        <begin position="188"/>
        <end position="673"/>
    </location>
</feature>
<gene>
    <name evidence="6" type="ORF">FA15DRAFT_667738</name>
</gene>
<feature type="compositionally biased region" description="Basic and acidic residues" evidence="4">
    <location>
        <begin position="398"/>
        <end position="409"/>
    </location>
</feature>
<evidence type="ECO:0000256" key="1">
    <source>
        <dbReference type="ARBA" id="ARBA00022723"/>
    </source>
</evidence>
<feature type="compositionally biased region" description="Basic and acidic residues" evidence="4">
    <location>
        <begin position="1"/>
        <end position="11"/>
    </location>
</feature>
<feature type="compositionally biased region" description="Low complexity" evidence="4">
    <location>
        <begin position="637"/>
        <end position="654"/>
    </location>
</feature>
<keyword evidence="7" id="KW-1185">Reference proteome</keyword>
<name>A0A5C3LCW1_COPMA</name>
<evidence type="ECO:0000256" key="4">
    <source>
        <dbReference type="SAM" id="MobiDB-lite"/>
    </source>
</evidence>
<reference evidence="6 7" key="1">
    <citation type="journal article" date="2019" name="Nat. Ecol. Evol.">
        <title>Megaphylogeny resolves global patterns of mushroom evolution.</title>
        <authorList>
            <person name="Varga T."/>
            <person name="Krizsan K."/>
            <person name="Foldi C."/>
            <person name="Dima B."/>
            <person name="Sanchez-Garcia M."/>
            <person name="Sanchez-Ramirez S."/>
            <person name="Szollosi G.J."/>
            <person name="Szarkandi J.G."/>
            <person name="Papp V."/>
            <person name="Albert L."/>
            <person name="Andreopoulos W."/>
            <person name="Angelini C."/>
            <person name="Antonin V."/>
            <person name="Barry K.W."/>
            <person name="Bougher N.L."/>
            <person name="Buchanan P."/>
            <person name="Buyck B."/>
            <person name="Bense V."/>
            <person name="Catcheside P."/>
            <person name="Chovatia M."/>
            <person name="Cooper J."/>
            <person name="Damon W."/>
            <person name="Desjardin D."/>
            <person name="Finy P."/>
            <person name="Geml J."/>
            <person name="Haridas S."/>
            <person name="Hughes K."/>
            <person name="Justo A."/>
            <person name="Karasinski D."/>
            <person name="Kautmanova I."/>
            <person name="Kiss B."/>
            <person name="Kocsube S."/>
            <person name="Kotiranta H."/>
            <person name="LaButti K.M."/>
            <person name="Lechner B.E."/>
            <person name="Liimatainen K."/>
            <person name="Lipzen A."/>
            <person name="Lukacs Z."/>
            <person name="Mihaltcheva S."/>
            <person name="Morgado L.N."/>
            <person name="Niskanen T."/>
            <person name="Noordeloos M.E."/>
            <person name="Ohm R.A."/>
            <person name="Ortiz-Santana B."/>
            <person name="Ovrebo C."/>
            <person name="Racz N."/>
            <person name="Riley R."/>
            <person name="Savchenko A."/>
            <person name="Shiryaev A."/>
            <person name="Soop K."/>
            <person name="Spirin V."/>
            <person name="Szebenyi C."/>
            <person name="Tomsovsky M."/>
            <person name="Tulloss R.E."/>
            <person name="Uehling J."/>
            <person name="Grigoriev I.V."/>
            <person name="Vagvolgyi C."/>
            <person name="Papp T."/>
            <person name="Martin F.M."/>
            <person name="Miettinen O."/>
            <person name="Hibbett D.S."/>
            <person name="Nagy L.G."/>
        </authorList>
    </citation>
    <scope>NUCLEOTIDE SEQUENCE [LARGE SCALE GENOMIC DNA]</scope>
    <source>
        <strain evidence="6 7">CBS 121175</strain>
    </source>
</reference>
<feature type="domain" description="RanBP2-type" evidence="5">
    <location>
        <begin position="869"/>
        <end position="894"/>
    </location>
</feature>
<dbReference type="InterPro" id="IPR001876">
    <property type="entry name" value="Znf_RanBP2"/>
</dbReference>
<feature type="compositionally biased region" description="Polar residues" evidence="4">
    <location>
        <begin position="14"/>
        <end position="29"/>
    </location>
</feature>
<evidence type="ECO:0000313" key="7">
    <source>
        <dbReference type="Proteomes" id="UP000307440"/>
    </source>
</evidence>
<organism evidence="6 7">
    <name type="scientific">Coprinopsis marcescibilis</name>
    <name type="common">Agaric fungus</name>
    <name type="synonym">Psathyrella marcescibilis</name>
    <dbReference type="NCBI Taxonomy" id="230819"/>
    <lineage>
        <taxon>Eukaryota</taxon>
        <taxon>Fungi</taxon>
        <taxon>Dikarya</taxon>
        <taxon>Basidiomycota</taxon>
        <taxon>Agaricomycotina</taxon>
        <taxon>Agaricomycetes</taxon>
        <taxon>Agaricomycetidae</taxon>
        <taxon>Agaricales</taxon>
        <taxon>Agaricineae</taxon>
        <taxon>Psathyrellaceae</taxon>
        <taxon>Coprinopsis</taxon>
    </lineage>
</organism>
<accession>A0A5C3LCW1</accession>
<feature type="domain" description="RanBP2-type" evidence="5">
    <location>
        <begin position="922"/>
        <end position="947"/>
    </location>
</feature>
<dbReference type="Proteomes" id="UP000307440">
    <property type="component" value="Unassembled WGS sequence"/>
</dbReference>
<feature type="compositionally biased region" description="Low complexity" evidence="4">
    <location>
        <begin position="559"/>
        <end position="579"/>
    </location>
</feature>
<evidence type="ECO:0000259" key="5">
    <source>
        <dbReference type="SMART" id="SM00547"/>
    </source>
</evidence>
<feature type="domain" description="RanBP2-type" evidence="5">
    <location>
        <begin position="763"/>
        <end position="788"/>
    </location>
</feature>
<feature type="compositionally biased region" description="Basic and acidic residues" evidence="4">
    <location>
        <begin position="448"/>
        <end position="466"/>
    </location>
</feature>
<keyword evidence="1" id="KW-0479">Metal-binding</keyword>